<feature type="transmembrane region" description="Helical" evidence="7">
    <location>
        <begin position="390"/>
        <end position="416"/>
    </location>
</feature>
<protein>
    <submittedName>
        <fullName evidence="9">MFS transporter</fullName>
    </submittedName>
</protein>
<dbReference type="GO" id="GO:0022857">
    <property type="term" value="F:transmembrane transporter activity"/>
    <property type="evidence" value="ECO:0007669"/>
    <property type="project" value="InterPro"/>
</dbReference>
<feature type="transmembrane region" description="Helical" evidence="7">
    <location>
        <begin position="517"/>
        <end position="538"/>
    </location>
</feature>
<evidence type="ECO:0000256" key="3">
    <source>
        <dbReference type="ARBA" id="ARBA00022692"/>
    </source>
</evidence>
<dbReference type="InterPro" id="IPR011701">
    <property type="entry name" value="MFS"/>
</dbReference>
<feature type="transmembrane region" description="Helical" evidence="7">
    <location>
        <begin position="437"/>
        <end position="460"/>
    </location>
</feature>
<reference evidence="9 10" key="1">
    <citation type="submission" date="2019-07" db="EMBL/GenBank/DDBJ databases">
        <title>Whole genome shotgun sequence of Cellulomonas persica NBRC 101101.</title>
        <authorList>
            <person name="Hosoyama A."/>
            <person name="Uohara A."/>
            <person name="Ohji S."/>
            <person name="Ichikawa N."/>
        </authorList>
    </citation>
    <scope>NUCLEOTIDE SEQUENCE [LARGE SCALE GENOMIC DNA]</scope>
    <source>
        <strain evidence="9 10">NBRC 101101</strain>
    </source>
</reference>
<keyword evidence="10" id="KW-1185">Reference proteome</keyword>
<evidence type="ECO:0000256" key="4">
    <source>
        <dbReference type="ARBA" id="ARBA00022989"/>
    </source>
</evidence>
<evidence type="ECO:0000313" key="10">
    <source>
        <dbReference type="Proteomes" id="UP000321386"/>
    </source>
</evidence>
<feature type="compositionally biased region" description="Low complexity" evidence="6">
    <location>
        <begin position="10"/>
        <end position="27"/>
    </location>
</feature>
<evidence type="ECO:0000256" key="6">
    <source>
        <dbReference type="SAM" id="MobiDB-lite"/>
    </source>
</evidence>
<dbReference type="SUPFAM" id="SSF103473">
    <property type="entry name" value="MFS general substrate transporter"/>
    <property type="match status" value="1"/>
</dbReference>
<feature type="region of interest" description="Disordered" evidence="6">
    <location>
        <begin position="1"/>
        <end position="36"/>
    </location>
</feature>
<feature type="transmembrane region" description="Helical" evidence="7">
    <location>
        <begin position="231"/>
        <end position="252"/>
    </location>
</feature>
<dbReference type="EMBL" id="BJUA01000014">
    <property type="protein sequence ID" value="GEK18910.1"/>
    <property type="molecule type" value="Genomic_DNA"/>
</dbReference>
<proteinExistence type="predicted"/>
<dbReference type="PROSITE" id="PS50850">
    <property type="entry name" value="MFS"/>
    <property type="match status" value="1"/>
</dbReference>
<feature type="transmembrane region" description="Helical" evidence="7">
    <location>
        <begin position="134"/>
        <end position="158"/>
    </location>
</feature>
<feature type="transmembrane region" description="Helical" evidence="7">
    <location>
        <begin position="45"/>
        <end position="67"/>
    </location>
</feature>
<keyword evidence="3 7" id="KW-0812">Transmembrane</keyword>
<feature type="transmembrane region" description="Helical" evidence="7">
    <location>
        <begin position="111"/>
        <end position="128"/>
    </location>
</feature>
<dbReference type="OrthoDB" id="3282774at2"/>
<feature type="transmembrane region" description="Helical" evidence="7">
    <location>
        <begin position="170"/>
        <end position="192"/>
    </location>
</feature>
<feature type="transmembrane region" description="Helical" evidence="7">
    <location>
        <begin position="79"/>
        <end position="99"/>
    </location>
</feature>
<keyword evidence="2" id="KW-0813">Transport</keyword>
<gene>
    <name evidence="9" type="ORF">CPE01_26430</name>
</gene>
<dbReference type="InterPro" id="IPR020846">
    <property type="entry name" value="MFS_dom"/>
</dbReference>
<dbReference type="InterPro" id="IPR036259">
    <property type="entry name" value="MFS_trans_sf"/>
</dbReference>
<dbReference type="GO" id="GO:0005886">
    <property type="term" value="C:plasma membrane"/>
    <property type="evidence" value="ECO:0007669"/>
    <property type="project" value="UniProtKB-SubCell"/>
</dbReference>
<feature type="domain" description="Major facilitator superfamily (MFS) profile" evidence="8">
    <location>
        <begin position="45"/>
        <end position="541"/>
    </location>
</feature>
<feature type="transmembrane region" description="Helical" evidence="7">
    <location>
        <begin position="364"/>
        <end position="384"/>
    </location>
</feature>
<feature type="transmembrane region" description="Helical" evidence="7">
    <location>
        <begin position="298"/>
        <end position="324"/>
    </location>
</feature>
<dbReference type="Pfam" id="PF07690">
    <property type="entry name" value="MFS_1"/>
    <property type="match status" value="1"/>
</dbReference>
<evidence type="ECO:0000313" key="9">
    <source>
        <dbReference type="EMBL" id="GEK18910.1"/>
    </source>
</evidence>
<dbReference type="PANTHER" id="PTHR42718">
    <property type="entry name" value="MAJOR FACILITATOR SUPERFAMILY MULTIDRUG TRANSPORTER MFSC"/>
    <property type="match status" value="1"/>
</dbReference>
<evidence type="ECO:0000259" key="8">
    <source>
        <dbReference type="PROSITE" id="PS50850"/>
    </source>
</evidence>
<feature type="transmembrane region" description="Helical" evidence="7">
    <location>
        <begin position="198"/>
        <end position="219"/>
    </location>
</feature>
<comment type="caution">
    <text evidence="9">The sequence shown here is derived from an EMBL/GenBank/DDBJ whole genome shotgun (WGS) entry which is preliminary data.</text>
</comment>
<sequence>MSVPAAPEDSTSQNSSSQNSSSQSSTSPGGAGSDAGRLDGTQRRLAMLLAMAMFVLVVDTSIMNVSISAVVRDVGTTVSGVQTAIALEALVSAAFILIGSKIGDLFGRKRAYLLGLGGYLVGAVAMTFATGLTLIVVCWAIIGGLGAALLLPSMQSLIHGNFPGGERKRVYALVGAAASIAAAVGPLLGGFITTYLSWRVAFGLEAVVILVVLSGAGLVKDAPYEGDRAVDPLGAVLSVVGMGGIVLGVLVWQEGGESVAALLVIGLAALLGLARWLVVRHRRGHPTLIDPDLFRAPLFRLGVTGQMLQQIALGGAMIALPIFLQMVLGYDAMLAGLSIAPLSLSMFATALLAGRRAGRRRPAVVILAGFALLTVGVAALLPVVPRADTGWWLALPLVVAGCGLGLLVSQLNNYTLSPVSSERVSEAAGVNSATGSFGLSLGLALTGAVMLASLAIGFTARTDASDVLPPDDKAQIARALEDDAQVMSDTQLTELLADEPPDVADEVLRINTEVRPLALQVALVVPLLSGVAGVLVALRMRRRPDPEPNDATESVLGG</sequence>
<keyword evidence="5 7" id="KW-0472">Membrane</keyword>
<dbReference type="Proteomes" id="UP000321386">
    <property type="component" value="Unassembled WGS sequence"/>
</dbReference>
<feature type="transmembrane region" description="Helical" evidence="7">
    <location>
        <begin position="330"/>
        <end position="352"/>
    </location>
</feature>
<evidence type="ECO:0000256" key="7">
    <source>
        <dbReference type="SAM" id="Phobius"/>
    </source>
</evidence>
<accession>A0A510V0P4</accession>
<dbReference type="Gene3D" id="1.20.1250.20">
    <property type="entry name" value="MFS general substrate transporter like domains"/>
    <property type="match status" value="1"/>
</dbReference>
<dbReference type="PANTHER" id="PTHR42718:SF9">
    <property type="entry name" value="MAJOR FACILITATOR SUPERFAMILY MULTIDRUG TRANSPORTER MFSC"/>
    <property type="match status" value="1"/>
</dbReference>
<dbReference type="AlphaFoldDB" id="A0A510V0P4"/>
<evidence type="ECO:0000256" key="2">
    <source>
        <dbReference type="ARBA" id="ARBA00022448"/>
    </source>
</evidence>
<comment type="subcellular location">
    <subcellularLocation>
        <location evidence="1">Cell membrane</location>
        <topology evidence="1">Multi-pass membrane protein</topology>
    </subcellularLocation>
</comment>
<evidence type="ECO:0000256" key="5">
    <source>
        <dbReference type="ARBA" id="ARBA00023136"/>
    </source>
</evidence>
<organism evidence="9 10">
    <name type="scientific">Cellulomonas persica</name>
    <dbReference type="NCBI Taxonomy" id="76861"/>
    <lineage>
        <taxon>Bacteria</taxon>
        <taxon>Bacillati</taxon>
        <taxon>Actinomycetota</taxon>
        <taxon>Actinomycetes</taxon>
        <taxon>Micrococcales</taxon>
        <taxon>Cellulomonadaceae</taxon>
        <taxon>Cellulomonas</taxon>
    </lineage>
</organism>
<name>A0A510V0P4_9CELL</name>
<evidence type="ECO:0000256" key="1">
    <source>
        <dbReference type="ARBA" id="ARBA00004651"/>
    </source>
</evidence>
<keyword evidence="4 7" id="KW-1133">Transmembrane helix</keyword>
<dbReference type="Gene3D" id="1.20.1720.10">
    <property type="entry name" value="Multidrug resistance protein D"/>
    <property type="match status" value="1"/>
</dbReference>
<feature type="transmembrane region" description="Helical" evidence="7">
    <location>
        <begin position="258"/>
        <end position="278"/>
    </location>
</feature>